<dbReference type="EMBL" id="PYDT01000011">
    <property type="protein sequence ID" value="THU45526.1"/>
    <property type="molecule type" value="Genomic_DNA"/>
</dbReference>
<dbReference type="GO" id="GO:0000976">
    <property type="term" value="F:transcription cis-regulatory region binding"/>
    <property type="evidence" value="ECO:0007669"/>
    <property type="project" value="TreeGrafter"/>
</dbReference>
<dbReference type="Proteomes" id="UP000317650">
    <property type="component" value="Chromosome 2"/>
</dbReference>
<dbReference type="InterPro" id="IPR036410">
    <property type="entry name" value="HSP_DnaJ_Cys-rich_dom_sf"/>
</dbReference>
<dbReference type="InterPro" id="IPR011006">
    <property type="entry name" value="CheY-like_superfamily"/>
</dbReference>
<dbReference type="PANTHER" id="PTHR31312">
    <property type="entry name" value="TRANSCRIPTION ACTIVATOR GLK1"/>
    <property type="match status" value="1"/>
</dbReference>
<dbReference type="InterPro" id="IPR006447">
    <property type="entry name" value="Myb_dom_plants"/>
</dbReference>
<dbReference type="SUPFAM" id="SSF57938">
    <property type="entry name" value="DnaJ/Hsp40 cysteine-rich domain"/>
    <property type="match status" value="1"/>
</dbReference>
<dbReference type="STRING" id="52838.A0A4V4H2S6"/>
<dbReference type="Pfam" id="PF00249">
    <property type="entry name" value="Myb_DNA-binding"/>
    <property type="match status" value="1"/>
</dbReference>
<dbReference type="PROSITE" id="PS50110">
    <property type="entry name" value="RESPONSE_REGULATORY"/>
    <property type="match status" value="1"/>
</dbReference>
<dbReference type="InterPro" id="IPR001005">
    <property type="entry name" value="SANT/Myb"/>
</dbReference>
<dbReference type="GO" id="GO:0045893">
    <property type="term" value="P:positive regulation of DNA-templated transcription"/>
    <property type="evidence" value="ECO:0007669"/>
    <property type="project" value="InterPro"/>
</dbReference>
<feature type="region of interest" description="Disordered" evidence="8">
    <location>
        <begin position="276"/>
        <end position="295"/>
    </location>
</feature>
<name>A0A4V4H2S6_MUSBA</name>
<dbReference type="InterPro" id="IPR044825">
    <property type="entry name" value="GLK1/2-like"/>
</dbReference>
<dbReference type="GO" id="GO:0000160">
    <property type="term" value="P:phosphorelay signal transduction system"/>
    <property type="evidence" value="ECO:0007669"/>
    <property type="project" value="InterPro"/>
</dbReference>
<keyword evidence="4" id="KW-0804">Transcription</keyword>
<keyword evidence="2" id="KW-0805">Transcription regulation</keyword>
<feature type="domain" description="Response regulatory" evidence="9">
    <location>
        <begin position="43"/>
        <end position="156"/>
    </location>
</feature>
<evidence type="ECO:0008006" key="13">
    <source>
        <dbReference type="Google" id="ProtNLM"/>
    </source>
</evidence>
<gene>
    <name evidence="11" type="ORF">C4D60_Mb02t18850</name>
</gene>
<evidence type="ECO:0000256" key="1">
    <source>
        <dbReference type="ARBA" id="ARBA00004123"/>
    </source>
</evidence>
<protein>
    <recommendedName>
        <fullName evidence="13">HTH myb-type domain-containing protein</fullName>
    </recommendedName>
</protein>
<dbReference type="InterPro" id="IPR017930">
    <property type="entry name" value="Myb_dom"/>
</dbReference>
<evidence type="ECO:0000256" key="6">
    <source>
        <dbReference type="ARBA" id="ARBA00061767"/>
    </source>
</evidence>
<reference evidence="11 12" key="1">
    <citation type="journal article" date="2019" name="Nat. Plants">
        <title>Genome sequencing of Musa balbisiana reveals subgenome evolution and function divergence in polyploid bananas.</title>
        <authorList>
            <person name="Yao X."/>
        </authorList>
    </citation>
    <scope>NUCLEOTIDE SEQUENCE [LARGE SCALE GENOMIC DNA]</scope>
    <source>
        <strain evidence="12">cv. DH-PKW</strain>
        <tissue evidence="11">Leaves</tissue>
    </source>
</reference>
<dbReference type="SUPFAM" id="SSF46689">
    <property type="entry name" value="Homeodomain-like"/>
    <property type="match status" value="1"/>
</dbReference>
<comment type="caution">
    <text evidence="11">The sequence shown here is derived from an EMBL/GenBank/DDBJ whole genome shotgun (WGS) entry which is preliminary data.</text>
</comment>
<accession>A0A4V4H2S6</accession>
<evidence type="ECO:0000256" key="4">
    <source>
        <dbReference type="ARBA" id="ARBA00023163"/>
    </source>
</evidence>
<evidence type="ECO:0000256" key="2">
    <source>
        <dbReference type="ARBA" id="ARBA00023015"/>
    </source>
</evidence>
<dbReference type="SMART" id="SM00448">
    <property type="entry name" value="REC"/>
    <property type="match status" value="1"/>
</dbReference>
<dbReference type="InterPro" id="IPR009057">
    <property type="entry name" value="Homeodomain-like_sf"/>
</dbReference>
<dbReference type="Gene3D" id="3.40.50.2300">
    <property type="match status" value="1"/>
</dbReference>
<evidence type="ECO:0000256" key="8">
    <source>
        <dbReference type="SAM" id="MobiDB-lite"/>
    </source>
</evidence>
<organism evidence="11 12">
    <name type="scientific">Musa balbisiana</name>
    <name type="common">Banana</name>
    <dbReference type="NCBI Taxonomy" id="52838"/>
    <lineage>
        <taxon>Eukaryota</taxon>
        <taxon>Viridiplantae</taxon>
        <taxon>Streptophyta</taxon>
        <taxon>Embryophyta</taxon>
        <taxon>Tracheophyta</taxon>
        <taxon>Spermatophyta</taxon>
        <taxon>Magnoliopsida</taxon>
        <taxon>Liliopsida</taxon>
        <taxon>Zingiberales</taxon>
        <taxon>Musaceae</taxon>
        <taxon>Musa</taxon>
    </lineage>
</organism>
<keyword evidence="12" id="KW-1185">Reference proteome</keyword>
<dbReference type="PROSITE" id="PS51294">
    <property type="entry name" value="HTH_MYB"/>
    <property type="match status" value="1"/>
</dbReference>
<feature type="region of interest" description="Disordered" evidence="8">
    <location>
        <begin position="244"/>
        <end position="271"/>
    </location>
</feature>
<dbReference type="PANTHER" id="PTHR31312:SF4">
    <property type="entry name" value="TWO-COMPONENT RESPONSE REGULATOR-LIKE APRR2"/>
    <property type="match status" value="1"/>
</dbReference>
<proteinExistence type="predicted"/>
<evidence type="ECO:0000259" key="10">
    <source>
        <dbReference type="PROSITE" id="PS51294"/>
    </source>
</evidence>
<comment type="caution">
    <text evidence="7">Lacks conserved residue(s) required for the propagation of feature annotation.</text>
</comment>
<evidence type="ECO:0000256" key="5">
    <source>
        <dbReference type="ARBA" id="ARBA00023242"/>
    </source>
</evidence>
<comment type="subcellular location">
    <subcellularLocation>
        <location evidence="1">Nucleus</location>
    </subcellularLocation>
</comment>
<feature type="compositionally biased region" description="Low complexity" evidence="8">
    <location>
        <begin position="251"/>
        <end position="262"/>
    </location>
</feature>
<keyword evidence="5" id="KW-0539">Nucleus</keyword>
<dbReference type="GO" id="GO:0003700">
    <property type="term" value="F:DNA-binding transcription factor activity"/>
    <property type="evidence" value="ECO:0007669"/>
    <property type="project" value="InterPro"/>
</dbReference>
<keyword evidence="3" id="KW-0238">DNA-binding</keyword>
<dbReference type="InterPro" id="IPR001789">
    <property type="entry name" value="Sig_transdc_resp-reg_receiver"/>
</dbReference>
<dbReference type="AlphaFoldDB" id="A0A4V4H2S6"/>
<evidence type="ECO:0000313" key="12">
    <source>
        <dbReference type="Proteomes" id="UP000317650"/>
    </source>
</evidence>
<evidence type="ECO:0000313" key="11">
    <source>
        <dbReference type="EMBL" id="THU45526.1"/>
    </source>
</evidence>
<dbReference type="Gene3D" id="1.10.10.60">
    <property type="entry name" value="Homeodomain-like"/>
    <property type="match status" value="1"/>
</dbReference>
<dbReference type="GO" id="GO:0005634">
    <property type="term" value="C:nucleus"/>
    <property type="evidence" value="ECO:0007669"/>
    <property type="project" value="UniProtKB-SubCell"/>
</dbReference>
<dbReference type="NCBIfam" id="TIGR01557">
    <property type="entry name" value="myb_SHAQKYF"/>
    <property type="match status" value="1"/>
</dbReference>
<dbReference type="FunFam" id="3.40.50.2300:FF:000206">
    <property type="entry name" value="Two-component response regulator-like APRR2"/>
    <property type="match status" value="1"/>
</dbReference>
<evidence type="ECO:0000259" key="9">
    <source>
        <dbReference type="PROSITE" id="PS50110"/>
    </source>
</evidence>
<dbReference type="SUPFAM" id="SSF52172">
    <property type="entry name" value="CheY-like"/>
    <property type="match status" value="1"/>
</dbReference>
<sequence>MWRMVVSRASFSKIWGLRNDVKPTMAGSADGFVVWKDFPRGLKILLLDKDAPSTVETKSKLEEMDYIVSLYHNEEDALEAISKEAGSFHVAIVEVTTSDNCGSFRFLEMAKDIPTIVISDVHCLSTMMKCIALGAAEFLQKPVSEDKLRNIWQHVVQKAFNAGDNELSKSLKPIKDTVVSMLQKQSETDEHKIKEKESEKNDKYGCEKTMANDRFSAPSTPQLEQGGRFPTNGEFQEITHCSIAKELPQPGKHSSSVSKSVGNTCDNSVSIANNKDVLPSKAEAEEEVNSVDGSKTDECSAVKEGFLRSHFHSVDDLQKNRLSYSDGARNNRKKMKVDWTPELHRQFVQVVEQLGIDQAIPSKIVELMKVEGLTRHNVASHLQKYRMHRRHVLPKDEDRRWQADKDPTQRGYIQRPILAYPPYHPNCGAPTNQIYPFRVHPNYHTHGVDQAGYTRWHPPPQSWPWKTYPVVHADAWGCPVFVTQYGQYPMSSPISQLQRSLMYSDFDTSGDSNGMFQESYGLHQVEEAIDRAINDVMSKPWLPLPLGLKSPSAEVVLAELHRQGICTIPPSTPSTDPHSCLPLRKINTTLIFHQSTPPPHLCTPYLASAHRTASMTAIVAALPVPPGDSVVSSSVFLPRYENGSSRLAVSKPSWIVRTESNVRREKMKRPDPPCVVCDGSGRIDCHYCRGRGRMNCLDLIMLPKGEWPKWCKVCGGSGLGHCNRCLGTGEYRDVMGFHFMKNNRDST</sequence>
<comment type="subunit">
    <text evidence="6">Binds the target DNA as a monomer.</text>
</comment>
<feature type="domain" description="HTH myb-type" evidence="10">
    <location>
        <begin position="331"/>
        <end position="390"/>
    </location>
</feature>
<dbReference type="FunFam" id="1.10.10.60:FF:000007">
    <property type="entry name" value="Two-component response regulator"/>
    <property type="match status" value="1"/>
</dbReference>
<evidence type="ECO:0000256" key="3">
    <source>
        <dbReference type="ARBA" id="ARBA00023125"/>
    </source>
</evidence>
<evidence type="ECO:0000256" key="7">
    <source>
        <dbReference type="PROSITE-ProRule" id="PRU00169"/>
    </source>
</evidence>